<evidence type="ECO:0000259" key="1">
    <source>
        <dbReference type="SMART" id="SM00960"/>
    </source>
</evidence>
<evidence type="ECO:0000313" key="2">
    <source>
        <dbReference type="EMBL" id="MCO1653587.1"/>
    </source>
</evidence>
<dbReference type="InterPro" id="IPR004942">
    <property type="entry name" value="Roadblock/LAMTOR2_dom"/>
</dbReference>
<dbReference type="InterPro" id="IPR053141">
    <property type="entry name" value="Mycobact_SerProt_Inhib_Rv3364c"/>
</dbReference>
<comment type="caution">
    <text evidence="2">The sequence shown here is derived from an EMBL/GenBank/DDBJ whole genome shotgun (WGS) entry which is preliminary data.</text>
</comment>
<accession>A0ABT0ZS86</accession>
<dbReference type="Gene3D" id="3.30.450.30">
    <property type="entry name" value="Dynein light chain 2a, cytoplasmic"/>
    <property type="match status" value="1"/>
</dbReference>
<feature type="domain" description="Roadblock/LAMTOR2" evidence="1">
    <location>
        <begin position="11"/>
        <end position="101"/>
    </location>
</feature>
<dbReference type="EMBL" id="JAGSOV010000003">
    <property type="protein sequence ID" value="MCO1653587.1"/>
    <property type="molecule type" value="Genomic_DNA"/>
</dbReference>
<dbReference type="SUPFAM" id="SSF103196">
    <property type="entry name" value="Roadblock/LC7 domain"/>
    <property type="match status" value="1"/>
</dbReference>
<dbReference type="PANTHER" id="PTHR36222">
    <property type="entry name" value="SERINE PROTEASE INHIBITOR RV3364C"/>
    <property type="match status" value="1"/>
</dbReference>
<organism evidence="2 3">
    <name type="scientific">Pseudonocardia humida</name>
    <dbReference type="NCBI Taxonomy" id="2800819"/>
    <lineage>
        <taxon>Bacteria</taxon>
        <taxon>Bacillati</taxon>
        <taxon>Actinomycetota</taxon>
        <taxon>Actinomycetes</taxon>
        <taxon>Pseudonocardiales</taxon>
        <taxon>Pseudonocardiaceae</taxon>
        <taxon>Pseudonocardia</taxon>
    </lineage>
</organism>
<evidence type="ECO:0000313" key="3">
    <source>
        <dbReference type="Proteomes" id="UP001165283"/>
    </source>
</evidence>
<dbReference type="PANTHER" id="PTHR36222:SF1">
    <property type="entry name" value="SERINE PROTEASE INHIBITOR RV3364C"/>
    <property type="match status" value="1"/>
</dbReference>
<dbReference type="Pfam" id="PF03259">
    <property type="entry name" value="Robl_LC7"/>
    <property type="match status" value="1"/>
</dbReference>
<sequence length="144" mass="14803">MVSGGLDGQMDWLLVDFARDTPGVMRAIVVSADGLRLATSPGTDAALADRLSAASSGLVSLARGTAHLLEAGPVTQTILEMAGGYLFVTAISYGATLAVQADRRCDLGIVAYEMTMLAARVEHALTPAPRGDARADVTGGAKGW</sequence>
<dbReference type="Proteomes" id="UP001165283">
    <property type="component" value="Unassembled WGS sequence"/>
</dbReference>
<protein>
    <submittedName>
        <fullName evidence="2">Roadblock/LC7 domain-containing protein</fullName>
    </submittedName>
</protein>
<reference evidence="2" key="1">
    <citation type="submission" date="2021-04" db="EMBL/GenBank/DDBJ databases">
        <title>Pseudonocardia sp. nov., isolated from sandy soil of mangrove forest.</title>
        <authorList>
            <person name="Zan Z."/>
            <person name="Huang R."/>
            <person name="Liu W."/>
        </authorList>
    </citation>
    <scope>NUCLEOTIDE SEQUENCE</scope>
    <source>
        <strain evidence="2">S2-4</strain>
    </source>
</reference>
<name>A0ABT0ZS86_9PSEU</name>
<keyword evidence="3" id="KW-1185">Reference proteome</keyword>
<dbReference type="SMART" id="SM00960">
    <property type="entry name" value="Robl_LC7"/>
    <property type="match status" value="1"/>
</dbReference>
<dbReference type="RefSeq" id="WP_252435173.1">
    <property type="nucleotide sequence ID" value="NZ_JAGSOV010000003.1"/>
</dbReference>
<proteinExistence type="predicted"/>
<gene>
    <name evidence="2" type="ORF">KDL28_00815</name>
</gene>